<proteinExistence type="predicted"/>
<comment type="caution">
    <text evidence="1">The sequence shown here is derived from an EMBL/GenBank/DDBJ whole genome shotgun (WGS) entry which is preliminary data.</text>
</comment>
<gene>
    <name evidence="1" type="ORF">DJ019_09170</name>
</gene>
<sequence>MQQILSDERRLAILRCLWKSPGHCANEEVLGKYLRQVALYGGCDATRSALDHLDRVGAVHTRMHLSLMVAELTRRGADAAEGCTELEGVPKVGADCPY</sequence>
<dbReference type="AlphaFoldDB" id="A0A328BIB9"/>
<evidence type="ECO:0000313" key="1">
    <source>
        <dbReference type="EMBL" id="RAK66405.1"/>
    </source>
</evidence>
<evidence type="ECO:0008006" key="3">
    <source>
        <dbReference type="Google" id="ProtNLM"/>
    </source>
</evidence>
<evidence type="ECO:0000313" key="2">
    <source>
        <dbReference type="Proteomes" id="UP000249524"/>
    </source>
</evidence>
<protein>
    <recommendedName>
        <fullName evidence="3">ArsR family transcriptional regulator</fullName>
    </recommendedName>
</protein>
<dbReference type="EMBL" id="QFYS01000003">
    <property type="protein sequence ID" value="RAK66405.1"/>
    <property type="molecule type" value="Genomic_DNA"/>
</dbReference>
<organism evidence="1 2">
    <name type="scientific">Phenylobacterium kunshanense</name>
    <dbReference type="NCBI Taxonomy" id="1445034"/>
    <lineage>
        <taxon>Bacteria</taxon>
        <taxon>Pseudomonadati</taxon>
        <taxon>Pseudomonadota</taxon>
        <taxon>Alphaproteobacteria</taxon>
        <taxon>Caulobacterales</taxon>
        <taxon>Caulobacteraceae</taxon>
        <taxon>Phenylobacterium</taxon>
    </lineage>
</organism>
<name>A0A328BIB9_9CAUL</name>
<keyword evidence="2" id="KW-1185">Reference proteome</keyword>
<accession>A0A328BIB9</accession>
<reference evidence="1 2" key="1">
    <citation type="submission" date="2018-05" db="EMBL/GenBank/DDBJ databases">
        <authorList>
            <person name="Lanie J.A."/>
            <person name="Ng W.-L."/>
            <person name="Kazmierczak K.M."/>
            <person name="Andrzejewski T.M."/>
            <person name="Davidsen T.M."/>
            <person name="Wayne K.J."/>
            <person name="Tettelin H."/>
            <person name="Glass J.I."/>
            <person name="Rusch D."/>
            <person name="Podicherti R."/>
            <person name="Tsui H.-C.T."/>
            <person name="Winkler M.E."/>
        </authorList>
    </citation>
    <scope>NUCLEOTIDE SEQUENCE [LARGE SCALE GENOMIC DNA]</scope>
    <source>
        <strain evidence="1 2">BUT-10</strain>
    </source>
</reference>
<dbReference type="Proteomes" id="UP000249524">
    <property type="component" value="Unassembled WGS sequence"/>
</dbReference>